<evidence type="ECO:0000313" key="6">
    <source>
        <dbReference type="Proteomes" id="UP001147653"/>
    </source>
</evidence>
<name>A0A9X3NBJ4_9ACTN</name>
<dbReference type="GO" id="GO:0043200">
    <property type="term" value="P:response to amino acid"/>
    <property type="evidence" value="ECO:0007669"/>
    <property type="project" value="TreeGrafter"/>
</dbReference>
<dbReference type="RefSeq" id="WP_270027296.1">
    <property type="nucleotide sequence ID" value="NZ_JAPDDP010000043.1"/>
</dbReference>
<reference evidence="5" key="1">
    <citation type="submission" date="2022-10" db="EMBL/GenBank/DDBJ databases">
        <title>The WGS of Solirubrobacter phytolaccae KCTC 29190.</title>
        <authorList>
            <person name="Jiang Z."/>
        </authorList>
    </citation>
    <scope>NUCLEOTIDE SEQUENCE</scope>
    <source>
        <strain evidence="5">KCTC 29190</strain>
    </source>
</reference>
<dbReference type="Gene3D" id="3.30.70.920">
    <property type="match status" value="1"/>
</dbReference>
<dbReference type="GO" id="GO:0005829">
    <property type="term" value="C:cytosol"/>
    <property type="evidence" value="ECO:0007669"/>
    <property type="project" value="TreeGrafter"/>
</dbReference>
<keyword evidence="2" id="KW-0238">DNA-binding</keyword>
<dbReference type="GO" id="GO:0043565">
    <property type="term" value="F:sequence-specific DNA binding"/>
    <property type="evidence" value="ECO:0007669"/>
    <property type="project" value="InterPro"/>
</dbReference>
<dbReference type="Gene3D" id="1.10.10.10">
    <property type="entry name" value="Winged helix-like DNA-binding domain superfamily/Winged helix DNA-binding domain"/>
    <property type="match status" value="1"/>
</dbReference>
<dbReference type="AlphaFoldDB" id="A0A9X3NBJ4"/>
<dbReference type="SMART" id="SM00344">
    <property type="entry name" value="HTH_ASNC"/>
    <property type="match status" value="1"/>
</dbReference>
<evidence type="ECO:0000313" key="5">
    <source>
        <dbReference type="EMBL" id="MDA0182911.1"/>
    </source>
</evidence>
<evidence type="ECO:0000256" key="1">
    <source>
        <dbReference type="ARBA" id="ARBA00023015"/>
    </source>
</evidence>
<dbReference type="PRINTS" id="PR00033">
    <property type="entry name" value="HTHASNC"/>
</dbReference>
<dbReference type="Pfam" id="PF13404">
    <property type="entry name" value="HTH_AsnC-type"/>
    <property type="match status" value="1"/>
</dbReference>
<dbReference type="Proteomes" id="UP001147653">
    <property type="component" value="Unassembled WGS sequence"/>
</dbReference>
<dbReference type="PROSITE" id="PS50956">
    <property type="entry name" value="HTH_ASNC_2"/>
    <property type="match status" value="1"/>
</dbReference>
<evidence type="ECO:0000256" key="3">
    <source>
        <dbReference type="ARBA" id="ARBA00023163"/>
    </source>
</evidence>
<protein>
    <submittedName>
        <fullName evidence="5">Lrp/AsnC family transcriptional regulator</fullName>
    </submittedName>
</protein>
<dbReference type="InterPro" id="IPR036390">
    <property type="entry name" value="WH_DNA-bd_sf"/>
</dbReference>
<comment type="caution">
    <text evidence="5">The sequence shown here is derived from an EMBL/GenBank/DDBJ whole genome shotgun (WGS) entry which is preliminary data.</text>
</comment>
<dbReference type="PANTHER" id="PTHR30154">
    <property type="entry name" value="LEUCINE-RESPONSIVE REGULATORY PROTEIN"/>
    <property type="match status" value="1"/>
</dbReference>
<dbReference type="SUPFAM" id="SSF54909">
    <property type="entry name" value="Dimeric alpha+beta barrel"/>
    <property type="match status" value="1"/>
</dbReference>
<keyword evidence="1" id="KW-0805">Transcription regulation</keyword>
<keyword evidence="3" id="KW-0804">Transcription</keyword>
<dbReference type="InterPro" id="IPR019887">
    <property type="entry name" value="Tscrpt_reg_AsnC/Lrp_C"/>
</dbReference>
<keyword evidence="6" id="KW-1185">Reference proteome</keyword>
<gene>
    <name evidence="5" type="ORF">OJ997_21545</name>
</gene>
<dbReference type="InterPro" id="IPR036388">
    <property type="entry name" value="WH-like_DNA-bd_sf"/>
</dbReference>
<dbReference type="EMBL" id="JAPDDP010000043">
    <property type="protein sequence ID" value="MDA0182911.1"/>
    <property type="molecule type" value="Genomic_DNA"/>
</dbReference>
<evidence type="ECO:0000259" key="4">
    <source>
        <dbReference type="PROSITE" id="PS50956"/>
    </source>
</evidence>
<dbReference type="PANTHER" id="PTHR30154:SF45">
    <property type="entry name" value="TRANSCRIPTIONAL REGULATORY PROTEIN (PROBABLY ASNC-FAMILY)-RELATED"/>
    <property type="match status" value="1"/>
</dbReference>
<sequence>MDDVDERIVSLLREDGRRSYASLGRVVGLSTAAVKRRVERLESDGVIQGYVAMVNRGKLGLELQAFIDLKFAGTARMEDIWKAADGVAPVMAAYAVAGDLDAVLHVRVRDIGHLQEVLAHLRAKPDVTGTRTRIILEARDHDAS</sequence>
<organism evidence="5 6">
    <name type="scientific">Solirubrobacter phytolaccae</name>
    <dbReference type="NCBI Taxonomy" id="1404360"/>
    <lineage>
        <taxon>Bacteria</taxon>
        <taxon>Bacillati</taxon>
        <taxon>Actinomycetota</taxon>
        <taxon>Thermoleophilia</taxon>
        <taxon>Solirubrobacterales</taxon>
        <taxon>Solirubrobacteraceae</taxon>
        <taxon>Solirubrobacter</taxon>
    </lineage>
</organism>
<evidence type="ECO:0000256" key="2">
    <source>
        <dbReference type="ARBA" id="ARBA00023125"/>
    </source>
</evidence>
<proteinExistence type="predicted"/>
<dbReference type="SUPFAM" id="SSF46785">
    <property type="entry name" value="Winged helix' DNA-binding domain"/>
    <property type="match status" value="1"/>
</dbReference>
<dbReference type="InterPro" id="IPR000485">
    <property type="entry name" value="AsnC-type_HTH_dom"/>
</dbReference>
<dbReference type="InterPro" id="IPR019888">
    <property type="entry name" value="Tscrpt_reg_AsnC-like"/>
</dbReference>
<accession>A0A9X3NBJ4</accession>
<dbReference type="InterPro" id="IPR011008">
    <property type="entry name" value="Dimeric_a/b-barrel"/>
</dbReference>
<dbReference type="Pfam" id="PF01037">
    <property type="entry name" value="AsnC_trans_reg"/>
    <property type="match status" value="1"/>
</dbReference>
<feature type="domain" description="HTH asnC-type" evidence="4">
    <location>
        <begin position="1"/>
        <end position="62"/>
    </location>
</feature>